<gene>
    <name evidence="1" type="ORF">T11_13775</name>
</gene>
<proteinExistence type="predicted"/>
<dbReference type="OrthoDB" id="10423935at2759"/>
<dbReference type="AlphaFoldDB" id="A0A0V1HLR2"/>
<accession>A0A0V1HLR2</accession>
<reference evidence="1 2" key="1">
    <citation type="submission" date="2015-01" db="EMBL/GenBank/DDBJ databases">
        <title>Evolution of Trichinella species and genotypes.</title>
        <authorList>
            <person name="Korhonen P.K."/>
            <person name="Edoardo P."/>
            <person name="Giuseppe L.R."/>
            <person name="Gasser R.B."/>
        </authorList>
    </citation>
    <scope>NUCLEOTIDE SEQUENCE [LARGE SCALE GENOMIC DNA]</scope>
    <source>
        <strain evidence="1">ISS1029</strain>
    </source>
</reference>
<name>A0A0V1HLR2_9BILA</name>
<dbReference type="Proteomes" id="UP000055024">
    <property type="component" value="Unassembled WGS sequence"/>
</dbReference>
<dbReference type="EMBL" id="JYDP01000050">
    <property type="protein sequence ID" value="KRZ11383.1"/>
    <property type="molecule type" value="Genomic_DNA"/>
</dbReference>
<protein>
    <submittedName>
        <fullName evidence="1">Uncharacterized protein</fullName>
    </submittedName>
</protein>
<sequence length="76" mass="8184">MPNSAAPSAVKPKTEIVDNAMNYARRCALLSSCPTSALTVEISSASSLINDIMFTCSDIHKDNYQCEPNICETTAK</sequence>
<comment type="caution">
    <text evidence="1">The sequence shown here is derived from an EMBL/GenBank/DDBJ whole genome shotgun (WGS) entry which is preliminary data.</text>
</comment>
<organism evidence="1 2">
    <name type="scientific">Trichinella zimbabwensis</name>
    <dbReference type="NCBI Taxonomy" id="268475"/>
    <lineage>
        <taxon>Eukaryota</taxon>
        <taxon>Metazoa</taxon>
        <taxon>Ecdysozoa</taxon>
        <taxon>Nematoda</taxon>
        <taxon>Enoplea</taxon>
        <taxon>Dorylaimia</taxon>
        <taxon>Trichinellida</taxon>
        <taxon>Trichinellidae</taxon>
        <taxon>Trichinella</taxon>
    </lineage>
</organism>
<evidence type="ECO:0000313" key="2">
    <source>
        <dbReference type="Proteomes" id="UP000055024"/>
    </source>
</evidence>
<evidence type="ECO:0000313" key="1">
    <source>
        <dbReference type="EMBL" id="KRZ11383.1"/>
    </source>
</evidence>
<keyword evidence="2" id="KW-1185">Reference proteome</keyword>